<gene>
    <name evidence="2" type="ORF">EMPG_10201</name>
</gene>
<name>A0A0H1B5W4_9EURO</name>
<evidence type="ECO:0000313" key="2">
    <source>
        <dbReference type="EMBL" id="KLJ06372.1"/>
    </source>
</evidence>
<proteinExistence type="predicted"/>
<dbReference type="EMBL" id="LDEV01003136">
    <property type="protein sequence ID" value="KLJ06372.1"/>
    <property type="molecule type" value="Genomic_DNA"/>
</dbReference>
<dbReference type="AlphaFoldDB" id="A0A0H1B5W4"/>
<reference evidence="3" key="1">
    <citation type="journal article" date="2015" name="PLoS Genet.">
        <title>The dynamic genome and transcriptome of the human fungal pathogen Blastomyces and close relative Emmonsia.</title>
        <authorList>
            <person name="Munoz J.F."/>
            <person name="Gauthier G.M."/>
            <person name="Desjardins C.A."/>
            <person name="Gallo J.E."/>
            <person name="Holder J."/>
            <person name="Sullivan T.D."/>
            <person name="Marty A.J."/>
            <person name="Carmen J.C."/>
            <person name="Chen Z."/>
            <person name="Ding L."/>
            <person name="Gujja S."/>
            <person name="Magrini V."/>
            <person name="Misas E."/>
            <person name="Mitreva M."/>
            <person name="Priest M."/>
            <person name="Saif S."/>
            <person name="Whiston E.A."/>
            <person name="Young S."/>
            <person name="Zeng Q."/>
            <person name="Goldman W.E."/>
            <person name="Mardis E.R."/>
            <person name="Taylor J.W."/>
            <person name="McEwen J.G."/>
            <person name="Clay O.K."/>
            <person name="Klein B.S."/>
            <person name="Cuomo C.A."/>
        </authorList>
    </citation>
    <scope>NUCLEOTIDE SEQUENCE [LARGE SCALE GENOMIC DNA]</scope>
    <source>
        <strain evidence="3">UAMH 139</strain>
    </source>
</reference>
<accession>A0A0H1B5W4</accession>
<evidence type="ECO:0000313" key="3">
    <source>
        <dbReference type="Proteomes" id="UP000053573"/>
    </source>
</evidence>
<feature type="signal peptide" evidence="1">
    <location>
        <begin position="1"/>
        <end position="18"/>
    </location>
</feature>
<organism evidence="2 3">
    <name type="scientific">Blastomyces silverae</name>
    <dbReference type="NCBI Taxonomy" id="2060906"/>
    <lineage>
        <taxon>Eukaryota</taxon>
        <taxon>Fungi</taxon>
        <taxon>Dikarya</taxon>
        <taxon>Ascomycota</taxon>
        <taxon>Pezizomycotina</taxon>
        <taxon>Eurotiomycetes</taxon>
        <taxon>Eurotiomycetidae</taxon>
        <taxon>Onygenales</taxon>
        <taxon>Ajellomycetaceae</taxon>
        <taxon>Blastomyces</taxon>
    </lineage>
</organism>
<sequence length="52" mass="5446">MKTFYALALLIAATVVSAAPAPNPAGKLVAKADAAGRYVFYVVPSAEDEDKY</sequence>
<comment type="caution">
    <text evidence="2">The sequence shown here is derived from an EMBL/GenBank/DDBJ whole genome shotgun (WGS) entry which is preliminary data.</text>
</comment>
<keyword evidence="3" id="KW-1185">Reference proteome</keyword>
<dbReference type="OrthoDB" id="4185171at2759"/>
<keyword evidence="1" id="KW-0732">Signal</keyword>
<evidence type="ECO:0000256" key="1">
    <source>
        <dbReference type="SAM" id="SignalP"/>
    </source>
</evidence>
<protein>
    <submittedName>
        <fullName evidence="2">Uncharacterized protein</fullName>
    </submittedName>
</protein>
<feature type="chain" id="PRO_5005199499" evidence="1">
    <location>
        <begin position="19"/>
        <end position="52"/>
    </location>
</feature>
<dbReference type="Proteomes" id="UP000053573">
    <property type="component" value="Unassembled WGS sequence"/>
</dbReference>